<dbReference type="Gramene" id="TuG1812G0600000761.01.T01">
    <property type="protein sequence ID" value="TuG1812G0600000761.01.T01"/>
    <property type="gene ID" value="TuG1812G0600000761.01"/>
</dbReference>
<evidence type="ECO:0000313" key="4">
    <source>
        <dbReference type="EnsemblPlants" id="TuG1812G0600000761.01.T01"/>
    </source>
</evidence>
<reference evidence="5" key="1">
    <citation type="journal article" date="2013" name="Nature">
        <title>Draft genome of the wheat A-genome progenitor Triticum urartu.</title>
        <authorList>
            <person name="Ling H.Q."/>
            <person name="Zhao S."/>
            <person name="Liu D."/>
            <person name="Wang J."/>
            <person name="Sun H."/>
            <person name="Zhang C."/>
            <person name="Fan H."/>
            <person name="Li D."/>
            <person name="Dong L."/>
            <person name="Tao Y."/>
            <person name="Gao C."/>
            <person name="Wu H."/>
            <person name="Li Y."/>
            <person name="Cui Y."/>
            <person name="Guo X."/>
            <person name="Zheng S."/>
            <person name="Wang B."/>
            <person name="Yu K."/>
            <person name="Liang Q."/>
            <person name="Yang W."/>
            <person name="Lou X."/>
            <person name="Chen J."/>
            <person name="Feng M."/>
            <person name="Jian J."/>
            <person name="Zhang X."/>
            <person name="Luo G."/>
            <person name="Jiang Y."/>
            <person name="Liu J."/>
            <person name="Wang Z."/>
            <person name="Sha Y."/>
            <person name="Zhang B."/>
            <person name="Wu H."/>
            <person name="Tang D."/>
            <person name="Shen Q."/>
            <person name="Xue P."/>
            <person name="Zou S."/>
            <person name="Wang X."/>
            <person name="Liu X."/>
            <person name="Wang F."/>
            <person name="Yang Y."/>
            <person name="An X."/>
            <person name="Dong Z."/>
            <person name="Zhang K."/>
            <person name="Zhang X."/>
            <person name="Luo M.C."/>
            <person name="Dvorak J."/>
            <person name="Tong Y."/>
            <person name="Wang J."/>
            <person name="Yang H."/>
            <person name="Li Z."/>
            <person name="Wang D."/>
            <person name="Zhang A."/>
            <person name="Wang J."/>
        </authorList>
    </citation>
    <scope>NUCLEOTIDE SEQUENCE</scope>
    <source>
        <strain evidence="5">cv. G1812</strain>
    </source>
</reference>
<feature type="region of interest" description="Disordered" evidence="1">
    <location>
        <begin position="23"/>
        <end position="45"/>
    </location>
</feature>
<keyword evidence="5" id="KW-1185">Reference proteome</keyword>
<dbReference type="InterPro" id="IPR007021">
    <property type="entry name" value="DUF659"/>
</dbReference>
<evidence type="ECO:0000256" key="1">
    <source>
        <dbReference type="SAM" id="MobiDB-lite"/>
    </source>
</evidence>
<organism evidence="4 5">
    <name type="scientific">Triticum urartu</name>
    <name type="common">Red wild einkorn</name>
    <name type="synonym">Crithodium urartu</name>
    <dbReference type="NCBI Taxonomy" id="4572"/>
    <lineage>
        <taxon>Eukaryota</taxon>
        <taxon>Viridiplantae</taxon>
        <taxon>Streptophyta</taxon>
        <taxon>Embryophyta</taxon>
        <taxon>Tracheophyta</taxon>
        <taxon>Spermatophyta</taxon>
        <taxon>Magnoliopsida</taxon>
        <taxon>Liliopsida</taxon>
        <taxon>Poales</taxon>
        <taxon>Poaceae</taxon>
        <taxon>BOP clade</taxon>
        <taxon>Pooideae</taxon>
        <taxon>Triticodae</taxon>
        <taxon>Triticeae</taxon>
        <taxon>Triticinae</taxon>
        <taxon>Triticum</taxon>
    </lineage>
</organism>
<reference evidence="4" key="3">
    <citation type="submission" date="2022-06" db="UniProtKB">
        <authorList>
            <consortium name="EnsemblPlants"/>
        </authorList>
    </citation>
    <scope>IDENTIFICATION</scope>
</reference>
<dbReference type="EnsemblPlants" id="TuG1812G0600000761.01.T02">
    <property type="protein sequence ID" value="TuG1812G0600000761.01.T02"/>
    <property type="gene ID" value="TuG1812G0600000761.01"/>
</dbReference>
<dbReference type="InterPro" id="IPR012337">
    <property type="entry name" value="RNaseH-like_sf"/>
</dbReference>
<dbReference type="AlphaFoldDB" id="A0A8R7USM9"/>
<feature type="domain" description="DUF659" evidence="2">
    <location>
        <begin position="143"/>
        <end position="294"/>
    </location>
</feature>
<protein>
    <recommendedName>
        <fullName evidence="6">DUF659 domain-containing protein</fullName>
    </recommendedName>
</protein>
<dbReference type="PANTHER" id="PTHR32166">
    <property type="entry name" value="OSJNBA0013A04.12 PROTEIN"/>
    <property type="match status" value="1"/>
</dbReference>
<evidence type="ECO:0000313" key="5">
    <source>
        <dbReference type="Proteomes" id="UP000015106"/>
    </source>
</evidence>
<sequence length="555" mass="62526">MIALLLKSAELKEKKIEGLEALRSSVDLDHSDGEQETDEEDGNQVVILRSKPGTSSSMGGPMDKFCKPSIEETVKRKQKRNCESEKVQSKVSTQQIQQRRDRACGYICQFFYEASIPHNTVTLPSFACMLQAIGDVGTNFDGPTAYEMSGPFLQKRKKKVLDSFKPHKQAWEHTGCTVMTDAWTDKKGRGVMNLVVHSSQGVIFLNSVDCSSVQKNGKYIFDLVDNCIEDIGADKVVQVVTDNASVNVAAASLMKAKRPSIFWNGCAAHCIDLMLEDIGKLGSVDKIIAQARQVTVFLYAHTRVLALMRKTLGKDLVRSGVTRFATAYLNLKSLQDNKKEMLKLFRSDELHEIGYLEKDKGKMAHKTVQSEAFWKGVGVAVNYFEPMANVLRRMDSDVPAMGFLYGCMLDAKKEIAASFDNDESRFKCVIDIIDKRWDSKLKSPLHLAGYFLNPYYYYPNKVVIERDGSFRAAVVHCITRMIEDQKTQDELIDELDKYEAEEDSFGMDIAVRQRKRKNFSPAKWWLNYGTCAPLLKDLAMKILSLTCSSSACERN</sequence>
<dbReference type="Pfam" id="PF04937">
    <property type="entry name" value="DUF659"/>
    <property type="match status" value="1"/>
</dbReference>
<dbReference type="InterPro" id="IPR008906">
    <property type="entry name" value="HATC_C_dom"/>
</dbReference>
<reference evidence="4" key="2">
    <citation type="submission" date="2018-03" db="EMBL/GenBank/DDBJ databases">
        <title>The Triticum urartu genome reveals the dynamic nature of wheat genome evolution.</title>
        <authorList>
            <person name="Ling H."/>
            <person name="Ma B."/>
            <person name="Shi X."/>
            <person name="Liu H."/>
            <person name="Dong L."/>
            <person name="Sun H."/>
            <person name="Cao Y."/>
            <person name="Gao Q."/>
            <person name="Zheng S."/>
            <person name="Li Y."/>
            <person name="Yu Y."/>
            <person name="Du H."/>
            <person name="Qi M."/>
            <person name="Li Y."/>
            <person name="Yu H."/>
            <person name="Cui Y."/>
            <person name="Wang N."/>
            <person name="Chen C."/>
            <person name="Wu H."/>
            <person name="Zhao Y."/>
            <person name="Zhang J."/>
            <person name="Li Y."/>
            <person name="Zhou W."/>
            <person name="Zhang B."/>
            <person name="Hu W."/>
            <person name="Eijk M."/>
            <person name="Tang J."/>
            <person name="Witsenboer H."/>
            <person name="Zhao S."/>
            <person name="Li Z."/>
            <person name="Zhang A."/>
            <person name="Wang D."/>
            <person name="Liang C."/>
        </authorList>
    </citation>
    <scope>NUCLEOTIDE SEQUENCE [LARGE SCALE GENOMIC DNA]</scope>
    <source>
        <strain evidence="4">cv. G1812</strain>
    </source>
</reference>
<evidence type="ECO:0000259" key="2">
    <source>
        <dbReference type="Pfam" id="PF04937"/>
    </source>
</evidence>
<evidence type="ECO:0000259" key="3">
    <source>
        <dbReference type="Pfam" id="PF05699"/>
    </source>
</evidence>
<dbReference type="PANTHER" id="PTHR32166:SF74">
    <property type="entry name" value="OS05G0256350 PROTEIN"/>
    <property type="match status" value="1"/>
</dbReference>
<dbReference type="Proteomes" id="UP000015106">
    <property type="component" value="Chromosome 6"/>
</dbReference>
<evidence type="ECO:0008006" key="6">
    <source>
        <dbReference type="Google" id="ProtNLM"/>
    </source>
</evidence>
<dbReference type="GO" id="GO:0046983">
    <property type="term" value="F:protein dimerization activity"/>
    <property type="evidence" value="ECO:0007669"/>
    <property type="project" value="InterPro"/>
</dbReference>
<feature type="compositionally biased region" description="Basic and acidic residues" evidence="1">
    <location>
        <begin position="23"/>
        <end position="33"/>
    </location>
</feature>
<dbReference type="Gramene" id="TuG1812G0600000761.01.T02">
    <property type="protein sequence ID" value="TuG1812G0600000761.01.T02"/>
    <property type="gene ID" value="TuG1812G0600000761.01"/>
</dbReference>
<accession>A0A8R7USM9</accession>
<feature type="domain" description="HAT C-terminal dimerisation" evidence="3">
    <location>
        <begin position="494"/>
        <end position="554"/>
    </location>
</feature>
<name>A0A8R7USM9_TRIUA</name>
<dbReference type="SUPFAM" id="SSF53098">
    <property type="entry name" value="Ribonuclease H-like"/>
    <property type="match status" value="1"/>
</dbReference>
<dbReference type="EnsemblPlants" id="TuG1812G0600000761.01.T01">
    <property type="protein sequence ID" value="TuG1812G0600000761.01.T01"/>
    <property type="gene ID" value="TuG1812G0600000761.01"/>
</dbReference>
<proteinExistence type="predicted"/>
<dbReference type="Pfam" id="PF05699">
    <property type="entry name" value="Dimer_Tnp_hAT"/>
    <property type="match status" value="1"/>
</dbReference>